<dbReference type="Pfam" id="PF03693">
    <property type="entry name" value="ParD_antitoxin"/>
    <property type="match status" value="1"/>
</dbReference>
<dbReference type="SUPFAM" id="SSF47598">
    <property type="entry name" value="Ribbon-helix-helix"/>
    <property type="match status" value="1"/>
</dbReference>
<dbReference type="InterPro" id="IPR038296">
    <property type="entry name" value="ParD_sf"/>
</dbReference>
<dbReference type="GO" id="GO:0006355">
    <property type="term" value="P:regulation of DNA-templated transcription"/>
    <property type="evidence" value="ECO:0007669"/>
    <property type="project" value="InterPro"/>
</dbReference>
<name>A0A3B0VQC9_9ZZZZ</name>
<reference evidence="5" key="1">
    <citation type="submission" date="2018-06" db="EMBL/GenBank/DDBJ databases">
        <authorList>
            <person name="Zhirakovskaya E."/>
        </authorList>
    </citation>
    <scope>NUCLEOTIDE SEQUENCE</scope>
</reference>
<accession>A0A3B0VQC9</accession>
<sequence>MPRNTSVTLGEHFEGFIVSKISEGRFESKSEAVRAAMRLLEEHENKIDILKRLLADGDASGESDLSLKEIALEVKQELKNEL</sequence>
<dbReference type="InterPro" id="IPR022789">
    <property type="entry name" value="ParD"/>
</dbReference>
<organism evidence="5">
    <name type="scientific">hydrothermal vent metagenome</name>
    <dbReference type="NCBI Taxonomy" id="652676"/>
    <lineage>
        <taxon>unclassified sequences</taxon>
        <taxon>metagenomes</taxon>
        <taxon>ecological metagenomes</taxon>
    </lineage>
</organism>
<evidence type="ECO:0000313" key="5">
    <source>
        <dbReference type="EMBL" id="VAW42650.1"/>
    </source>
</evidence>
<feature type="coiled-coil region" evidence="3">
    <location>
        <begin position="26"/>
        <end position="60"/>
    </location>
</feature>
<dbReference type="PANTHER" id="PTHR36582">
    <property type="entry name" value="ANTITOXIN PARD"/>
    <property type="match status" value="1"/>
</dbReference>
<comment type="similarity">
    <text evidence="1">Belongs to the ParD antitoxin family.</text>
</comment>
<dbReference type="AlphaFoldDB" id="A0A3B0VQC9"/>
<evidence type="ECO:0000313" key="4">
    <source>
        <dbReference type="EMBL" id="VAW42609.1"/>
    </source>
</evidence>
<dbReference type="NCBIfam" id="TIGR02606">
    <property type="entry name" value="antidote_CC2985"/>
    <property type="match status" value="1"/>
</dbReference>
<dbReference type="EMBL" id="UOEW01000369">
    <property type="protein sequence ID" value="VAW42650.1"/>
    <property type="molecule type" value="Genomic_DNA"/>
</dbReference>
<evidence type="ECO:0000256" key="2">
    <source>
        <dbReference type="ARBA" id="ARBA00022649"/>
    </source>
</evidence>
<dbReference type="Gene3D" id="6.10.10.120">
    <property type="entry name" value="Antitoxin ParD1-like"/>
    <property type="match status" value="1"/>
</dbReference>
<protein>
    <submittedName>
        <fullName evidence="5">ParD protein (Antitoxin to ParE)</fullName>
    </submittedName>
</protein>
<keyword evidence="3" id="KW-0175">Coiled coil</keyword>
<gene>
    <name evidence="4" type="ORF">MNBD_GAMMA01-1357</name>
    <name evidence="5" type="ORF">MNBD_GAMMA01-1384</name>
</gene>
<dbReference type="EMBL" id="UOEW01000369">
    <property type="protein sequence ID" value="VAW42609.1"/>
    <property type="molecule type" value="Genomic_DNA"/>
</dbReference>
<evidence type="ECO:0000256" key="3">
    <source>
        <dbReference type="SAM" id="Coils"/>
    </source>
</evidence>
<evidence type="ECO:0000256" key="1">
    <source>
        <dbReference type="ARBA" id="ARBA00008580"/>
    </source>
</evidence>
<keyword evidence="2" id="KW-1277">Toxin-antitoxin system</keyword>
<dbReference type="InterPro" id="IPR010985">
    <property type="entry name" value="Ribbon_hlx_hlx"/>
</dbReference>
<proteinExistence type="inferred from homology"/>
<dbReference type="PANTHER" id="PTHR36582:SF2">
    <property type="entry name" value="ANTITOXIN PARD"/>
    <property type="match status" value="1"/>
</dbReference>